<evidence type="ECO:0000313" key="3">
    <source>
        <dbReference type="EMBL" id="SCW11713.1"/>
    </source>
</evidence>
<gene>
    <name evidence="4" type="ORF">E8M63_10980</name>
    <name evidence="3" type="ORF">ESCNG_200036</name>
    <name evidence="2" type="ORF">WHOF_00523</name>
    <name evidence="1" type="ORF">WHOF_01771</name>
</gene>
<name>A0A1D3EHM7_NEIGO</name>
<protein>
    <submittedName>
        <fullName evidence="1">Phage associated protein</fullName>
    </submittedName>
</protein>
<dbReference type="EMBL" id="SUQX01000028">
    <property type="protein sequence ID" value="TJX04487.1"/>
    <property type="molecule type" value="Genomic_DNA"/>
</dbReference>
<reference evidence="4 6" key="3">
    <citation type="submission" date="2019-04" db="EMBL/GenBank/DDBJ databases">
        <title>The CDC panel for molecular diagnostics of ciprofloxacin resistance and its use for research and clinical development.</title>
        <authorList>
            <person name="Liu H."/>
            <person name="Tang K."/>
            <person name="Pham C."/>
            <person name="Schmerer M."/>
        </authorList>
    </citation>
    <scope>NUCLEOTIDE SEQUENCE [LARGE SCALE GENOMIC DNA]</scope>
    <source>
        <strain evidence="4 6">LRRBGS_0742</strain>
    </source>
</reference>
<sequence>MNQQEFEFMNDLARAFERRYRDTRSLNRCLSIEGRYMGEEACPHKPEIGLRYGEDAMFLTLQAWAKVDAPQQEAVRISFGIGAKSQAAYEERLQAEIRRRGEGPLHLQTDLGLAAWYRAIRQAAGNDFDLLFEKV</sequence>
<reference evidence="3 5" key="2">
    <citation type="submission" date="2016-09" db="EMBL/GenBank/DDBJ databases">
        <authorList>
            <person name="Kumanski S."/>
            <person name="Beatrice B."/>
        </authorList>
    </citation>
    <scope>NUCLEOTIDE SEQUENCE [LARGE SCALE GENOMIC DNA]</scope>
    <source>
        <strain evidence="3">Mankind</strain>
    </source>
</reference>
<dbReference type="GeneID" id="66752833"/>
<dbReference type="Proteomes" id="UP000239837">
    <property type="component" value="Chromosome"/>
</dbReference>
<accession>A0A1D3EHM7</accession>
<organism evidence="4 6">
    <name type="scientific">Neisseria gonorrhoeae</name>
    <dbReference type="NCBI Taxonomy" id="485"/>
    <lineage>
        <taxon>Bacteria</taxon>
        <taxon>Pseudomonadati</taxon>
        <taxon>Pseudomonadota</taxon>
        <taxon>Betaproteobacteria</taxon>
        <taxon>Neisseriales</taxon>
        <taxon>Neisseriaceae</taxon>
        <taxon>Neisseria</taxon>
    </lineage>
</organism>
<evidence type="ECO:0000313" key="4">
    <source>
        <dbReference type="EMBL" id="TJX04487.1"/>
    </source>
</evidence>
<dbReference type="RefSeq" id="WP_003691430.1">
    <property type="nucleotide sequence ID" value="NZ_AP018377.1"/>
</dbReference>
<dbReference type="EMBL" id="LT591897">
    <property type="protein sequence ID" value="SBQ19182.1"/>
    <property type="molecule type" value="Genomic_DNA"/>
</dbReference>
<reference evidence="2" key="1">
    <citation type="submission" date="2016-06" db="EMBL/GenBank/DDBJ databases">
        <authorList>
            <consortium name="Pathogen Informatics"/>
        </authorList>
    </citation>
    <scope>NUCLEOTIDE SEQUENCE</scope>
    <source>
        <strain evidence="1">WHO F</strain>
    </source>
</reference>
<evidence type="ECO:0000313" key="1">
    <source>
        <dbReference type="EMBL" id="SBN20174.1"/>
    </source>
</evidence>
<evidence type="ECO:0000313" key="6">
    <source>
        <dbReference type="Proteomes" id="UP000307092"/>
    </source>
</evidence>
<proteinExistence type="predicted"/>
<dbReference type="EMBL" id="FMTB01000013">
    <property type="protein sequence ID" value="SCW11713.1"/>
    <property type="molecule type" value="Genomic_DNA"/>
</dbReference>
<dbReference type="EMBL" id="FLKW01000029">
    <property type="protein sequence ID" value="SBN20174.1"/>
    <property type="molecule type" value="Genomic_DNA"/>
</dbReference>
<evidence type="ECO:0000313" key="2">
    <source>
        <dbReference type="EMBL" id="SBQ19182.1"/>
    </source>
</evidence>
<dbReference type="AlphaFoldDB" id="A0A1D3EHM7"/>
<dbReference type="Proteomes" id="UP000182484">
    <property type="component" value="Unassembled WGS sequence"/>
</dbReference>
<evidence type="ECO:0000313" key="5">
    <source>
        <dbReference type="Proteomes" id="UP000182484"/>
    </source>
</evidence>
<dbReference type="Proteomes" id="UP000307092">
    <property type="component" value="Unassembled WGS sequence"/>
</dbReference>